<keyword evidence="5" id="KW-0325">Glycoprotein</keyword>
<dbReference type="Pfam" id="PF04592">
    <property type="entry name" value="SelP_N"/>
    <property type="match status" value="1"/>
</dbReference>
<dbReference type="GO" id="GO:0001887">
    <property type="term" value="P:selenium compound metabolic process"/>
    <property type="evidence" value="ECO:0000318"/>
    <property type="project" value="GO_Central"/>
</dbReference>
<dbReference type="OrthoDB" id="6134775at2759"/>
<keyword evidence="3 6" id="KW-0732">Signal</keyword>
<dbReference type="HOGENOM" id="CLU_064314_1_1_1"/>
<keyword evidence="4" id="KW-0712">Selenocysteine</keyword>
<dbReference type="GO" id="GO:0008430">
    <property type="term" value="F:selenium binding"/>
    <property type="evidence" value="ECO:0000318"/>
    <property type="project" value="GO_Central"/>
</dbReference>
<accession>A7RTX8</accession>
<dbReference type="InParanoid" id="A7RTX8"/>
<dbReference type="AlphaFoldDB" id="A7RTX8"/>
<protein>
    <recommendedName>
        <fullName evidence="7">Selenoprotein P N-terminal domain-containing protein</fullName>
    </recommendedName>
</protein>
<evidence type="ECO:0000256" key="1">
    <source>
        <dbReference type="ARBA" id="ARBA00004613"/>
    </source>
</evidence>
<dbReference type="Proteomes" id="UP000001593">
    <property type="component" value="Unassembled WGS sequence"/>
</dbReference>
<evidence type="ECO:0000256" key="3">
    <source>
        <dbReference type="ARBA" id="ARBA00022729"/>
    </source>
</evidence>
<dbReference type="InterPro" id="IPR007671">
    <property type="entry name" value="Selenoprotein-P_N"/>
</dbReference>
<dbReference type="PANTHER" id="PTHR10105">
    <property type="entry name" value="SELENOPROTEIN P"/>
    <property type="match status" value="1"/>
</dbReference>
<evidence type="ECO:0000256" key="4">
    <source>
        <dbReference type="ARBA" id="ARBA00022933"/>
    </source>
</evidence>
<dbReference type="STRING" id="45351.A7RTX8"/>
<gene>
    <name evidence="8" type="ORF">NEMVEDRAFT_v1g240662</name>
</gene>
<feature type="signal peptide" evidence="6">
    <location>
        <begin position="1"/>
        <end position="24"/>
    </location>
</feature>
<evidence type="ECO:0000256" key="5">
    <source>
        <dbReference type="ARBA" id="ARBA00023180"/>
    </source>
</evidence>
<reference evidence="8 9" key="1">
    <citation type="journal article" date="2007" name="Science">
        <title>Sea anemone genome reveals ancestral eumetazoan gene repertoire and genomic organization.</title>
        <authorList>
            <person name="Putnam N.H."/>
            <person name="Srivastava M."/>
            <person name="Hellsten U."/>
            <person name="Dirks B."/>
            <person name="Chapman J."/>
            <person name="Salamov A."/>
            <person name="Terry A."/>
            <person name="Shapiro H."/>
            <person name="Lindquist E."/>
            <person name="Kapitonov V.V."/>
            <person name="Jurka J."/>
            <person name="Genikhovich G."/>
            <person name="Grigoriev I.V."/>
            <person name="Lucas S.M."/>
            <person name="Steele R.E."/>
            <person name="Finnerty J.R."/>
            <person name="Technau U."/>
            <person name="Martindale M.Q."/>
            <person name="Rokhsar D.S."/>
        </authorList>
    </citation>
    <scope>NUCLEOTIDE SEQUENCE [LARGE SCALE GENOMIC DNA]</scope>
    <source>
        <strain evidence="9">CH2 X CH6</strain>
    </source>
</reference>
<evidence type="ECO:0000256" key="2">
    <source>
        <dbReference type="ARBA" id="ARBA00022525"/>
    </source>
</evidence>
<comment type="subcellular location">
    <subcellularLocation>
        <location evidence="1">Secreted</location>
    </subcellularLocation>
</comment>
<dbReference type="PANTHER" id="PTHR10105:SF2">
    <property type="entry name" value="AGAP003297-PA"/>
    <property type="match status" value="1"/>
</dbReference>
<feature type="chain" id="PRO_5002711535" description="Selenoprotein P N-terminal domain-containing protein" evidence="6">
    <location>
        <begin position="25"/>
        <end position="193"/>
    </location>
</feature>
<dbReference type="KEGG" id="nve:5517199"/>
<proteinExistence type="predicted"/>
<evidence type="ECO:0000313" key="8">
    <source>
        <dbReference type="EMBL" id="EDO45109.1"/>
    </source>
</evidence>
<dbReference type="InterPro" id="IPR037941">
    <property type="entry name" value="SeP"/>
</dbReference>
<dbReference type="GO" id="GO:0005576">
    <property type="term" value="C:extracellular region"/>
    <property type="evidence" value="ECO:0000318"/>
    <property type="project" value="GO_Central"/>
</dbReference>
<evidence type="ECO:0000313" key="9">
    <source>
        <dbReference type="Proteomes" id="UP000001593"/>
    </source>
</evidence>
<name>A7RTX8_NEMVE</name>
<dbReference type="OMA" id="WRIGEED"/>
<sequence>MTASHMLLLVPFALALLLSKPAESAGVCQRPRPWTVNGMDPMAQARADKQIVVLALMEARACGICVRQAKAMESLLTMLRQRERSYQLGNLSFMIVNHHMAAGSIRFIEGRVSFPVYQENANKQIWPAVDGAKDDIIVYDRCGGLVSHLKWPKSDLTKPHLWQAIQRAKWSKACCKQQTTEPPTISDGGKVEP</sequence>
<feature type="domain" description="Selenoprotein P N-terminal" evidence="7">
    <location>
        <begin position="25"/>
        <end position="183"/>
    </location>
</feature>
<evidence type="ECO:0000259" key="7">
    <source>
        <dbReference type="Pfam" id="PF04592"/>
    </source>
</evidence>
<dbReference type="EMBL" id="DS469538">
    <property type="protein sequence ID" value="EDO45109.1"/>
    <property type="molecule type" value="Genomic_DNA"/>
</dbReference>
<keyword evidence="2" id="KW-0964">Secreted</keyword>
<dbReference type="eggNOG" id="ENOG502QWRU">
    <property type="taxonomic scope" value="Eukaryota"/>
</dbReference>
<keyword evidence="9" id="KW-1185">Reference proteome</keyword>
<organism evidence="8 9">
    <name type="scientific">Nematostella vectensis</name>
    <name type="common">Starlet sea anemone</name>
    <dbReference type="NCBI Taxonomy" id="45351"/>
    <lineage>
        <taxon>Eukaryota</taxon>
        <taxon>Metazoa</taxon>
        <taxon>Cnidaria</taxon>
        <taxon>Anthozoa</taxon>
        <taxon>Hexacorallia</taxon>
        <taxon>Actiniaria</taxon>
        <taxon>Edwardsiidae</taxon>
        <taxon>Nematostella</taxon>
    </lineage>
</organism>
<evidence type="ECO:0000256" key="6">
    <source>
        <dbReference type="SAM" id="SignalP"/>
    </source>
</evidence>